<dbReference type="GO" id="GO:0031966">
    <property type="term" value="C:mitochondrial membrane"/>
    <property type="evidence" value="ECO:0007669"/>
    <property type="project" value="UniProtKB-SubCell"/>
</dbReference>
<keyword evidence="2" id="KW-1133">Transmembrane helix</keyword>
<dbReference type="InterPro" id="IPR003959">
    <property type="entry name" value="ATPase_AAA_core"/>
</dbReference>
<name>A0A1D1UR22_RAMVA</name>
<reference evidence="4 5" key="1">
    <citation type="journal article" date="2016" name="Nat. Commun.">
        <title>Extremotolerant tardigrade genome and improved radiotolerance of human cultured cells by tardigrade-unique protein.</title>
        <authorList>
            <person name="Hashimoto T."/>
            <person name="Horikawa D.D."/>
            <person name="Saito Y."/>
            <person name="Kuwahara H."/>
            <person name="Kozuka-Hata H."/>
            <person name="Shin-I T."/>
            <person name="Minakuchi Y."/>
            <person name="Ohishi K."/>
            <person name="Motoyama A."/>
            <person name="Aizu T."/>
            <person name="Enomoto A."/>
            <person name="Kondo K."/>
            <person name="Tanaka S."/>
            <person name="Hara Y."/>
            <person name="Koshikawa S."/>
            <person name="Sagara H."/>
            <person name="Miura T."/>
            <person name="Yokobori S."/>
            <person name="Miyagawa K."/>
            <person name="Suzuki Y."/>
            <person name="Kubo T."/>
            <person name="Oyama M."/>
            <person name="Kohara Y."/>
            <person name="Fujiyama A."/>
            <person name="Arakawa K."/>
            <person name="Katayama T."/>
            <person name="Toyoda A."/>
            <person name="Kunieda T."/>
        </authorList>
    </citation>
    <scope>NUCLEOTIDE SEQUENCE [LARGE SCALE GENOMIC DNA]</scope>
    <source>
        <strain evidence="4 5">YOKOZUNA-1</strain>
    </source>
</reference>
<dbReference type="Gene3D" id="3.40.50.300">
    <property type="entry name" value="P-loop containing nucleotide triphosphate hydrolases"/>
    <property type="match status" value="1"/>
</dbReference>
<keyword evidence="2" id="KW-0472">Membrane</keyword>
<sequence>MVFPAALTNLIPQNLDFGGGFGLLAILAVVFPYIQRLALFFFKFNITENVSALFHESRMLGRLLGGNSVFGATVGVVGMGAIVAFLQKTWDYLKELYTEYFSISLEIPSHDSSYWDILEWIHEKQIKTTKKLSLQTGTRQTLTGKWQSQYDFIPAVGTHKFRFQGKKFQAERIRPEKTEDAAFSPSRSENVVLSAMGRDTSVFRHMLTEVKKFKEIKKEGKTMIYTAWQGNWQSSGFGKRKRPLNSVILDDGIAENILEDIEDFMNSAEWYTEFGVPYRRGYLLYGPPGTGKTSFISAVAGKFDLNVCIVNLSDKSLNDDVLNRLLIDAPENSLILLEGKASLICDRVFVRYGRVNIRRCGCGLPGA</sequence>
<evidence type="ECO:0000259" key="3">
    <source>
        <dbReference type="SMART" id="SM01024"/>
    </source>
</evidence>
<dbReference type="GO" id="GO:0005524">
    <property type="term" value="F:ATP binding"/>
    <property type="evidence" value="ECO:0007669"/>
    <property type="project" value="InterPro"/>
</dbReference>
<evidence type="ECO:0000313" key="4">
    <source>
        <dbReference type="EMBL" id="GAU90855.1"/>
    </source>
</evidence>
<comment type="caution">
    <text evidence="4">The sequence shown here is derived from an EMBL/GenBank/DDBJ whole genome shotgun (WGS) entry which is preliminary data.</text>
</comment>
<feature type="domain" description="BCS1 N-terminal" evidence="3">
    <location>
        <begin position="77"/>
        <end position="247"/>
    </location>
</feature>
<dbReference type="OrthoDB" id="10251412at2759"/>
<feature type="transmembrane region" description="Helical" evidence="2">
    <location>
        <begin position="20"/>
        <end position="42"/>
    </location>
</feature>
<dbReference type="Pfam" id="PF00004">
    <property type="entry name" value="AAA"/>
    <property type="match status" value="1"/>
</dbReference>
<dbReference type="InterPro" id="IPR014851">
    <property type="entry name" value="BCS1_N"/>
</dbReference>
<organism evidence="4 5">
    <name type="scientific">Ramazzottius varieornatus</name>
    <name type="common">Water bear</name>
    <name type="synonym">Tardigrade</name>
    <dbReference type="NCBI Taxonomy" id="947166"/>
    <lineage>
        <taxon>Eukaryota</taxon>
        <taxon>Metazoa</taxon>
        <taxon>Ecdysozoa</taxon>
        <taxon>Tardigrada</taxon>
        <taxon>Eutardigrada</taxon>
        <taxon>Parachela</taxon>
        <taxon>Hypsibioidea</taxon>
        <taxon>Ramazzottiidae</taxon>
        <taxon>Ramazzottius</taxon>
    </lineage>
</organism>
<dbReference type="PANTHER" id="PTHR23070">
    <property type="entry name" value="BCS1 AAA-TYPE ATPASE"/>
    <property type="match status" value="1"/>
</dbReference>
<keyword evidence="2" id="KW-0812">Transmembrane</keyword>
<dbReference type="InterPro" id="IPR027417">
    <property type="entry name" value="P-loop_NTPase"/>
</dbReference>
<dbReference type="Pfam" id="PF08740">
    <property type="entry name" value="BCS1_N"/>
    <property type="match status" value="1"/>
</dbReference>
<evidence type="ECO:0000313" key="5">
    <source>
        <dbReference type="Proteomes" id="UP000186922"/>
    </source>
</evidence>
<dbReference type="InterPro" id="IPR050747">
    <property type="entry name" value="Mitochondrial_chaperone_BCS1"/>
</dbReference>
<evidence type="ECO:0000256" key="2">
    <source>
        <dbReference type="SAM" id="Phobius"/>
    </source>
</evidence>
<dbReference type="GO" id="GO:0016887">
    <property type="term" value="F:ATP hydrolysis activity"/>
    <property type="evidence" value="ECO:0007669"/>
    <property type="project" value="InterPro"/>
</dbReference>
<keyword evidence="5" id="KW-1185">Reference proteome</keyword>
<accession>A0A1D1UR22</accession>
<gene>
    <name evidence="4" type="primary">RvY_03215-1</name>
    <name evidence="4" type="synonym">RvY_03215.1</name>
    <name evidence="4" type="ORF">RvY_03215</name>
</gene>
<dbReference type="SUPFAM" id="SSF52540">
    <property type="entry name" value="P-loop containing nucleoside triphosphate hydrolases"/>
    <property type="match status" value="1"/>
</dbReference>
<evidence type="ECO:0000256" key="1">
    <source>
        <dbReference type="ARBA" id="ARBA00004325"/>
    </source>
</evidence>
<dbReference type="Proteomes" id="UP000186922">
    <property type="component" value="Unassembled WGS sequence"/>
</dbReference>
<protein>
    <recommendedName>
        <fullName evidence="3">BCS1 N-terminal domain-containing protein</fullName>
    </recommendedName>
</protein>
<proteinExistence type="predicted"/>
<dbReference type="STRING" id="947166.A0A1D1UR22"/>
<dbReference type="EMBL" id="BDGG01000001">
    <property type="protein sequence ID" value="GAU90855.1"/>
    <property type="molecule type" value="Genomic_DNA"/>
</dbReference>
<comment type="subcellular location">
    <subcellularLocation>
        <location evidence="1">Mitochondrion membrane</location>
    </subcellularLocation>
</comment>
<feature type="transmembrane region" description="Helical" evidence="2">
    <location>
        <begin position="63"/>
        <end position="86"/>
    </location>
</feature>
<dbReference type="AlphaFoldDB" id="A0A1D1UR22"/>
<dbReference type="SMART" id="SM01024">
    <property type="entry name" value="BCS1_N"/>
    <property type="match status" value="1"/>
</dbReference>